<proteinExistence type="predicted"/>
<dbReference type="Proteomes" id="UP000790709">
    <property type="component" value="Unassembled WGS sequence"/>
</dbReference>
<comment type="caution">
    <text evidence="1">The sequence shown here is derived from an EMBL/GenBank/DDBJ whole genome shotgun (WGS) entry which is preliminary data.</text>
</comment>
<name>A0ACB8B9J7_9AGAM</name>
<organism evidence="1 2">
    <name type="scientific">Leucogyrophana mollusca</name>
    <dbReference type="NCBI Taxonomy" id="85980"/>
    <lineage>
        <taxon>Eukaryota</taxon>
        <taxon>Fungi</taxon>
        <taxon>Dikarya</taxon>
        <taxon>Basidiomycota</taxon>
        <taxon>Agaricomycotina</taxon>
        <taxon>Agaricomycetes</taxon>
        <taxon>Agaricomycetidae</taxon>
        <taxon>Boletales</taxon>
        <taxon>Boletales incertae sedis</taxon>
        <taxon>Leucogyrophana</taxon>
    </lineage>
</organism>
<evidence type="ECO:0000313" key="1">
    <source>
        <dbReference type="EMBL" id="KAH7922476.1"/>
    </source>
</evidence>
<evidence type="ECO:0000313" key="2">
    <source>
        <dbReference type="Proteomes" id="UP000790709"/>
    </source>
</evidence>
<reference evidence="1" key="1">
    <citation type="journal article" date="2021" name="New Phytol.">
        <title>Evolutionary innovations through gain and loss of genes in the ectomycorrhizal Boletales.</title>
        <authorList>
            <person name="Wu G."/>
            <person name="Miyauchi S."/>
            <person name="Morin E."/>
            <person name="Kuo A."/>
            <person name="Drula E."/>
            <person name="Varga T."/>
            <person name="Kohler A."/>
            <person name="Feng B."/>
            <person name="Cao Y."/>
            <person name="Lipzen A."/>
            <person name="Daum C."/>
            <person name="Hundley H."/>
            <person name="Pangilinan J."/>
            <person name="Johnson J."/>
            <person name="Barry K."/>
            <person name="LaButti K."/>
            <person name="Ng V."/>
            <person name="Ahrendt S."/>
            <person name="Min B."/>
            <person name="Choi I.G."/>
            <person name="Park H."/>
            <person name="Plett J.M."/>
            <person name="Magnuson J."/>
            <person name="Spatafora J.W."/>
            <person name="Nagy L.G."/>
            <person name="Henrissat B."/>
            <person name="Grigoriev I.V."/>
            <person name="Yang Z.L."/>
            <person name="Xu J."/>
            <person name="Martin F.M."/>
        </authorList>
    </citation>
    <scope>NUCLEOTIDE SEQUENCE</scope>
    <source>
        <strain evidence="1">KUC20120723A-06</strain>
    </source>
</reference>
<gene>
    <name evidence="1" type="ORF">BV22DRAFT_1048848</name>
</gene>
<accession>A0ACB8B9J7</accession>
<keyword evidence="2" id="KW-1185">Reference proteome</keyword>
<sequence>MSHPNGGYDQNLLDAAPVATRAQLQEGYNVDLLDEPQQQQPQPRRSHSVHHRAQQSQSHPHPQSHTPPPPLPVPKDSNGAEYPMQPEYLHQDYSRQPLALNPSQEKDVYWAPKPSQPTPQSFWRTRNGVITIALIALVVVGAVVGGAVGGTLSKHTSSTNANASVSSQPATLATTAAVGQQSPNSQPAGSAPTSATSAVDGTSPGAGGATPSPGPATVAYVGGGVDWGGCGAEDTGVGWWAVLEGGYTWWAEGVVLAGASFDHSLTPTYETHGHDPPLPSEYSYQTPSAAALLTPTHRYTTFESATHQSWEDDGDDGGGDDDDVGDADEGGDDDDGDGDDDDDEGDADGGDGGGDDGAEAE</sequence>
<dbReference type="EMBL" id="MU266483">
    <property type="protein sequence ID" value="KAH7922476.1"/>
    <property type="molecule type" value="Genomic_DNA"/>
</dbReference>
<protein>
    <submittedName>
        <fullName evidence="1">Uncharacterized protein</fullName>
    </submittedName>
</protein>